<dbReference type="InterPro" id="IPR002645">
    <property type="entry name" value="STAS_dom"/>
</dbReference>
<accession>A0A8T8I0P1</accession>
<protein>
    <recommendedName>
        <fullName evidence="2">Anti-sigma factor antagonist</fullName>
    </recommendedName>
</protein>
<dbReference type="SUPFAM" id="SSF52091">
    <property type="entry name" value="SpoIIaa-like"/>
    <property type="match status" value="1"/>
</dbReference>
<dbReference type="InterPro" id="IPR036513">
    <property type="entry name" value="STAS_dom_sf"/>
</dbReference>
<evidence type="ECO:0000256" key="2">
    <source>
        <dbReference type="RuleBase" id="RU003749"/>
    </source>
</evidence>
<dbReference type="EMBL" id="CP072788">
    <property type="protein sequence ID" value="QTR04228.1"/>
    <property type="molecule type" value="Genomic_DNA"/>
</dbReference>
<dbReference type="InterPro" id="IPR003658">
    <property type="entry name" value="Anti-sigma_ant"/>
</dbReference>
<dbReference type="CDD" id="cd07043">
    <property type="entry name" value="STAS_anti-anti-sigma_factors"/>
    <property type="match status" value="1"/>
</dbReference>
<dbReference type="RefSeq" id="WP_204841021.1">
    <property type="nucleotide sequence ID" value="NZ_JAFBCL010000001.1"/>
</dbReference>
<dbReference type="PROSITE" id="PS50801">
    <property type="entry name" value="STAS"/>
    <property type="match status" value="1"/>
</dbReference>
<sequence length="126" mass="13221">MDDRLDRGGQARVETTEVRGAVVVTVTGDVDMAPACSPREEVLDRLDHRPSALVVDLTGVTFFGSPGISALVAASRRAERLGVPFAVVADHRAVLRPLHVTGVAETLDVYATRAAAFAALPSTSSP</sequence>
<comment type="similarity">
    <text evidence="1 2">Belongs to the anti-sigma-factor antagonist family.</text>
</comment>
<dbReference type="NCBIfam" id="TIGR00377">
    <property type="entry name" value="ant_ant_sig"/>
    <property type="match status" value="1"/>
</dbReference>
<dbReference type="Pfam" id="PF01740">
    <property type="entry name" value="STAS"/>
    <property type="match status" value="1"/>
</dbReference>
<dbReference type="PANTHER" id="PTHR33495">
    <property type="entry name" value="ANTI-SIGMA FACTOR ANTAGONIST TM_1081-RELATED-RELATED"/>
    <property type="match status" value="1"/>
</dbReference>
<evidence type="ECO:0000313" key="4">
    <source>
        <dbReference type="EMBL" id="MBM7809984.1"/>
    </source>
</evidence>
<reference evidence="5" key="2">
    <citation type="submission" date="2021-04" db="EMBL/GenBank/DDBJ databases">
        <title>Saccharothrix algeriensis WGS.</title>
        <authorList>
            <person name="Stuskova K."/>
            <person name="Hakalova E."/>
            <person name="Tebbal A.B."/>
            <person name="Eichmeier A."/>
        </authorList>
    </citation>
    <scope>NUCLEOTIDE SEQUENCE</scope>
    <source>
        <strain evidence="5">NRRL B-24137</strain>
    </source>
</reference>
<gene>
    <name evidence="5" type="ORF">J7S33_04540</name>
    <name evidence="4" type="ORF">JOE68_000849</name>
</gene>
<feature type="domain" description="STAS" evidence="3">
    <location>
        <begin position="11"/>
        <end position="120"/>
    </location>
</feature>
<dbReference type="EMBL" id="JAFBCL010000001">
    <property type="protein sequence ID" value="MBM7809984.1"/>
    <property type="molecule type" value="Genomic_DNA"/>
</dbReference>
<name>A0A8T8I0P1_9PSEU</name>
<evidence type="ECO:0000259" key="3">
    <source>
        <dbReference type="PROSITE" id="PS50801"/>
    </source>
</evidence>
<organism evidence="5 6">
    <name type="scientific">Saccharothrix algeriensis</name>
    <dbReference type="NCBI Taxonomy" id="173560"/>
    <lineage>
        <taxon>Bacteria</taxon>
        <taxon>Bacillati</taxon>
        <taxon>Actinomycetota</taxon>
        <taxon>Actinomycetes</taxon>
        <taxon>Pseudonocardiales</taxon>
        <taxon>Pseudonocardiaceae</taxon>
        <taxon>Saccharothrix</taxon>
    </lineage>
</organism>
<evidence type="ECO:0000313" key="6">
    <source>
        <dbReference type="Proteomes" id="UP000671828"/>
    </source>
</evidence>
<dbReference type="PANTHER" id="PTHR33495:SF2">
    <property type="entry name" value="ANTI-SIGMA FACTOR ANTAGONIST TM_1081-RELATED"/>
    <property type="match status" value="1"/>
</dbReference>
<evidence type="ECO:0000313" key="7">
    <source>
        <dbReference type="Proteomes" id="UP001195724"/>
    </source>
</evidence>
<reference evidence="4 7" key="1">
    <citation type="submission" date="2021-01" db="EMBL/GenBank/DDBJ databases">
        <title>Sequencing the genomes of 1000 actinobacteria strains.</title>
        <authorList>
            <person name="Klenk H.-P."/>
        </authorList>
    </citation>
    <scope>NUCLEOTIDE SEQUENCE [LARGE SCALE GENOMIC DNA]</scope>
    <source>
        <strain evidence="4 7">DSM 44581</strain>
    </source>
</reference>
<keyword evidence="7" id="KW-1185">Reference proteome</keyword>
<dbReference type="GO" id="GO:0043856">
    <property type="term" value="F:anti-sigma factor antagonist activity"/>
    <property type="evidence" value="ECO:0007669"/>
    <property type="project" value="InterPro"/>
</dbReference>
<evidence type="ECO:0000256" key="1">
    <source>
        <dbReference type="ARBA" id="ARBA00009013"/>
    </source>
</evidence>
<dbReference type="Proteomes" id="UP001195724">
    <property type="component" value="Unassembled WGS sequence"/>
</dbReference>
<proteinExistence type="inferred from homology"/>
<dbReference type="Gene3D" id="3.30.750.24">
    <property type="entry name" value="STAS domain"/>
    <property type="match status" value="1"/>
</dbReference>
<dbReference type="AlphaFoldDB" id="A0A8T8I0P1"/>
<dbReference type="Proteomes" id="UP000671828">
    <property type="component" value="Chromosome"/>
</dbReference>
<evidence type="ECO:0000313" key="5">
    <source>
        <dbReference type="EMBL" id="QTR04228.1"/>
    </source>
</evidence>